<dbReference type="Gene3D" id="1.10.10.2830">
    <property type="match status" value="1"/>
</dbReference>
<dbReference type="Pfam" id="PF02195">
    <property type="entry name" value="ParB_N"/>
    <property type="match status" value="1"/>
</dbReference>
<dbReference type="InterPro" id="IPR041468">
    <property type="entry name" value="HTH_ParB/Spo0J"/>
</dbReference>
<dbReference type="PANTHER" id="PTHR33375">
    <property type="entry name" value="CHROMOSOME-PARTITIONING PROTEIN PARB-RELATED"/>
    <property type="match status" value="1"/>
</dbReference>
<proteinExistence type="inferred from homology"/>
<dbReference type="InterPro" id="IPR004437">
    <property type="entry name" value="ParB/RepB/Spo0J"/>
</dbReference>
<evidence type="ECO:0000313" key="5">
    <source>
        <dbReference type="EMBL" id="EKC45974.1"/>
    </source>
</evidence>
<dbReference type="PROSITE" id="PS50943">
    <property type="entry name" value="HTH_CROC1"/>
    <property type="match status" value="1"/>
</dbReference>
<dbReference type="SMART" id="SM00470">
    <property type="entry name" value="ParB"/>
    <property type="match status" value="1"/>
</dbReference>
<dbReference type="FunFam" id="1.10.10.2830:FF:000001">
    <property type="entry name" value="Chromosome partitioning protein ParB"/>
    <property type="match status" value="1"/>
</dbReference>
<dbReference type="SUPFAM" id="SSF109709">
    <property type="entry name" value="KorB DNA-binding domain-like"/>
    <property type="match status" value="1"/>
</dbReference>
<name>K1RQZ9_9ZZZZ</name>
<dbReference type="CDD" id="cd16393">
    <property type="entry name" value="SPO0J_N"/>
    <property type="match status" value="1"/>
</dbReference>
<dbReference type="GO" id="GO:0003677">
    <property type="term" value="F:DNA binding"/>
    <property type="evidence" value="ECO:0007669"/>
    <property type="project" value="UniProtKB-KW"/>
</dbReference>
<dbReference type="SUPFAM" id="SSF110849">
    <property type="entry name" value="ParB/Sulfiredoxin"/>
    <property type="match status" value="1"/>
</dbReference>
<dbReference type="AlphaFoldDB" id="K1RQZ9"/>
<keyword evidence="2" id="KW-0159">Chromosome partition</keyword>
<comment type="similarity">
    <text evidence="1">Belongs to the ParB family.</text>
</comment>
<dbReference type="InterPro" id="IPR003115">
    <property type="entry name" value="ParB_N"/>
</dbReference>
<dbReference type="InterPro" id="IPR036086">
    <property type="entry name" value="ParB/Sulfiredoxin_sf"/>
</dbReference>
<evidence type="ECO:0000256" key="2">
    <source>
        <dbReference type="ARBA" id="ARBA00022829"/>
    </source>
</evidence>
<evidence type="ECO:0000256" key="1">
    <source>
        <dbReference type="ARBA" id="ARBA00006295"/>
    </source>
</evidence>
<comment type="caution">
    <text evidence="5">The sequence shown here is derived from an EMBL/GenBank/DDBJ whole genome shotgun (WGS) entry which is preliminary data.</text>
</comment>
<dbReference type="InterPro" id="IPR001387">
    <property type="entry name" value="Cro/C1-type_HTH"/>
</dbReference>
<dbReference type="InterPro" id="IPR050336">
    <property type="entry name" value="Chromosome_partition/occlusion"/>
</dbReference>
<dbReference type="PANTHER" id="PTHR33375:SF1">
    <property type="entry name" value="CHROMOSOME-PARTITIONING PROTEIN PARB-RELATED"/>
    <property type="match status" value="1"/>
</dbReference>
<evidence type="ECO:0000259" key="4">
    <source>
        <dbReference type="PROSITE" id="PS50943"/>
    </source>
</evidence>
<accession>K1RQZ9</accession>
<evidence type="ECO:0000256" key="3">
    <source>
        <dbReference type="ARBA" id="ARBA00023125"/>
    </source>
</evidence>
<protein>
    <submittedName>
        <fullName evidence="5">Stage 0 sporulation protein J</fullName>
    </submittedName>
</protein>
<keyword evidence="3" id="KW-0238">DNA-binding</keyword>
<dbReference type="Gene3D" id="3.90.1530.30">
    <property type="match status" value="1"/>
</dbReference>
<dbReference type="FunFam" id="3.90.1530.30:FF:000001">
    <property type="entry name" value="Chromosome partitioning protein ParB"/>
    <property type="match status" value="1"/>
</dbReference>
<gene>
    <name evidence="5" type="ORF">OBE_16569</name>
</gene>
<sequence length="300" mass="34234">MKEMENNNIQRKALGKGLEELFHSEPIDFNKVEEKIVSSTPKDEIIMVKLSDLRSNPYQPRKIFDENALEELAASIKEHGVFQPIIVKPSIKGYEIIAGERRVKASLLAGLKEIPAIVREFSDAEMMEIALLENLQRENLTSIEEANAYKKLAETLNLTQDELAKRVGKSRSYITNTLGLLSLPSETQNLINEHKISMGHAKILSKLEDKYQIQELTDKIITEGISVRQLEEITSSPAQFTRKNKINTSKHQKNEQYAYLEDILNEKLGTKVKIKNNKLEISFTNSNDLNRLLEIMNLDK</sequence>
<dbReference type="GO" id="GO:0005694">
    <property type="term" value="C:chromosome"/>
    <property type="evidence" value="ECO:0007669"/>
    <property type="project" value="TreeGrafter"/>
</dbReference>
<organism evidence="5">
    <name type="scientific">human gut metagenome</name>
    <dbReference type="NCBI Taxonomy" id="408170"/>
    <lineage>
        <taxon>unclassified sequences</taxon>
        <taxon>metagenomes</taxon>
        <taxon>organismal metagenomes</taxon>
    </lineage>
</organism>
<dbReference type="Pfam" id="PF17762">
    <property type="entry name" value="HTH_ParB"/>
    <property type="match status" value="1"/>
</dbReference>
<dbReference type="GO" id="GO:0045881">
    <property type="term" value="P:positive regulation of sporulation resulting in formation of a cellular spore"/>
    <property type="evidence" value="ECO:0007669"/>
    <property type="project" value="TreeGrafter"/>
</dbReference>
<dbReference type="EMBL" id="AJWZ01011233">
    <property type="protein sequence ID" value="EKC45974.1"/>
    <property type="molecule type" value="Genomic_DNA"/>
</dbReference>
<dbReference type="NCBIfam" id="TIGR00180">
    <property type="entry name" value="parB_part"/>
    <property type="match status" value="1"/>
</dbReference>
<dbReference type="CDD" id="cd00093">
    <property type="entry name" value="HTH_XRE"/>
    <property type="match status" value="1"/>
</dbReference>
<reference evidence="5" key="1">
    <citation type="journal article" date="2013" name="Environ. Microbiol.">
        <title>Microbiota from the distal guts of lean and obese adolescents exhibit partial functional redundancy besides clear differences in community structure.</title>
        <authorList>
            <person name="Ferrer M."/>
            <person name="Ruiz A."/>
            <person name="Lanza F."/>
            <person name="Haange S.B."/>
            <person name="Oberbach A."/>
            <person name="Till H."/>
            <person name="Bargiela R."/>
            <person name="Campoy C."/>
            <person name="Segura M.T."/>
            <person name="Richter M."/>
            <person name="von Bergen M."/>
            <person name="Seifert J."/>
            <person name="Suarez A."/>
        </authorList>
    </citation>
    <scope>NUCLEOTIDE SEQUENCE</scope>
</reference>
<feature type="domain" description="HTH cro/C1-type" evidence="4">
    <location>
        <begin position="150"/>
        <end position="176"/>
    </location>
</feature>
<dbReference type="GO" id="GO:0007059">
    <property type="term" value="P:chromosome segregation"/>
    <property type="evidence" value="ECO:0007669"/>
    <property type="project" value="UniProtKB-KW"/>
</dbReference>